<evidence type="ECO:0000256" key="1">
    <source>
        <dbReference type="ARBA" id="ARBA00004141"/>
    </source>
</evidence>
<dbReference type="CDD" id="cd15904">
    <property type="entry name" value="TSPO_MBR"/>
    <property type="match status" value="1"/>
</dbReference>
<evidence type="ECO:0000313" key="8">
    <source>
        <dbReference type="Proteomes" id="UP000276282"/>
    </source>
</evidence>
<dbReference type="OrthoDB" id="9795496at2"/>
<feature type="transmembrane region" description="Helical" evidence="6">
    <location>
        <begin position="50"/>
        <end position="69"/>
    </location>
</feature>
<dbReference type="RefSeq" id="WP_121343979.1">
    <property type="nucleotide sequence ID" value="NZ_RBLG01000001.1"/>
</dbReference>
<reference evidence="7 8" key="1">
    <citation type="submission" date="2018-10" db="EMBL/GenBank/DDBJ databases">
        <title>Genomic Encyclopedia of Archaeal and Bacterial Type Strains, Phase II (KMG-II): from individual species to whole genera.</title>
        <authorList>
            <person name="Goeker M."/>
        </authorList>
    </citation>
    <scope>NUCLEOTIDE SEQUENCE [LARGE SCALE GENOMIC DNA]</scope>
    <source>
        <strain evidence="7 8">DSM 19839</strain>
    </source>
</reference>
<proteinExistence type="inferred from homology"/>
<dbReference type="EMBL" id="RBLG01000001">
    <property type="protein sequence ID" value="RKS55143.1"/>
    <property type="molecule type" value="Genomic_DNA"/>
</dbReference>
<dbReference type="Gene3D" id="1.20.1260.100">
    <property type="entry name" value="TspO/MBR protein"/>
    <property type="match status" value="1"/>
</dbReference>
<feature type="transmembrane region" description="Helical" evidence="6">
    <location>
        <begin position="133"/>
        <end position="152"/>
    </location>
</feature>
<comment type="subcellular location">
    <subcellularLocation>
        <location evidence="1">Membrane</location>
        <topology evidence="1">Multi-pass membrane protein</topology>
    </subcellularLocation>
</comment>
<protein>
    <submittedName>
        <fullName evidence="7">TspO/MBR related protein</fullName>
    </submittedName>
</protein>
<dbReference type="GO" id="GO:0033013">
    <property type="term" value="P:tetrapyrrole metabolic process"/>
    <property type="evidence" value="ECO:0007669"/>
    <property type="project" value="UniProtKB-ARBA"/>
</dbReference>
<gene>
    <name evidence="7" type="ORF">BC962_0101</name>
</gene>
<evidence type="ECO:0000256" key="2">
    <source>
        <dbReference type="ARBA" id="ARBA00007524"/>
    </source>
</evidence>
<dbReference type="PIRSF" id="PIRSF005859">
    <property type="entry name" value="PBR"/>
    <property type="match status" value="1"/>
</dbReference>
<dbReference type="FunFam" id="1.20.1260.100:FF:000001">
    <property type="entry name" value="translocator protein 2"/>
    <property type="match status" value="1"/>
</dbReference>
<keyword evidence="3 6" id="KW-0812">Transmembrane</keyword>
<feature type="transmembrane region" description="Helical" evidence="6">
    <location>
        <begin position="106"/>
        <end position="126"/>
    </location>
</feature>
<comment type="caution">
    <text evidence="7">The sequence shown here is derived from an EMBL/GenBank/DDBJ whole genome shotgun (WGS) entry which is preliminary data.</text>
</comment>
<evidence type="ECO:0000313" key="7">
    <source>
        <dbReference type="EMBL" id="RKS55143.1"/>
    </source>
</evidence>
<dbReference type="Proteomes" id="UP000276282">
    <property type="component" value="Unassembled WGS sequence"/>
</dbReference>
<comment type="similarity">
    <text evidence="2">Belongs to the TspO/BZRP family.</text>
</comment>
<dbReference type="InterPro" id="IPR038330">
    <property type="entry name" value="TspO/MBR-related_sf"/>
</dbReference>
<dbReference type="AlphaFoldDB" id="A0A495PY00"/>
<evidence type="ECO:0000256" key="5">
    <source>
        <dbReference type="ARBA" id="ARBA00023136"/>
    </source>
</evidence>
<evidence type="ECO:0000256" key="6">
    <source>
        <dbReference type="SAM" id="Phobius"/>
    </source>
</evidence>
<dbReference type="Pfam" id="PF03073">
    <property type="entry name" value="TspO_MBR"/>
    <property type="match status" value="1"/>
</dbReference>
<dbReference type="GO" id="GO:0016020">
    <property type="term" value="C:membrane"/>
    <property type="evidence" value="ECO:0007669"/>
    <property type="project" value="UniProtKB-SubCell"/>
</dbReference>
<keyword evidence="5 6" id="KW-0472">Membrane</keyword>
<sequence>MTSKIYLRISFALAVCLFIGFLGSLATQTSIGGWYLQLNKPSFNPPNWIFGPVWTVLYILMGIAAGIVWSKGFYHKWVKTALYHFVFQLLLNASWSLLFFGMQKPFWALLDIILLFIVLIFTIKWFKIVNKTAAYLLVPYAIWVVFAAILNFEIWRLNL</sequence>
<keyword evidence="4 6" id="KW-1133">Transmembrane helix</keyword>
<accession>A0A495PY00</accession>
<dbReference type="PANTHER" id="PTHR10057">
    <property type="entry name" value="PERIPHERAL-TYPE BENZODIAZEPINE RECEPTOR"/>
    <property type="match status" value="1"/>
</dbReference>
<keyword evidence="8" id="KW-1185">Reference proteome</keyword>
<evidence type="ECO:0000256" key="4">
    <source>
        <dbReference type="ARBA" id="ARBA00022989"/>
    </source>
</evidence>
<dbReference type="InterPro" id="IPR004307">
    <property type="entry name" value="TspO_MBR"/>
</dbReference>
<dbReference type="PANTHER" id="PTHR10057:SF0">
    <property type="entry name" value="TRANSLOCATOR PROTEIN"/>
    <property type="match status" value="1"/>
</dbReference>
<evidence type="ECO:0000256" key="3">
    <source>
        <dbReference type="ARBA" id="ARBA00022692"/>
    </source>
</evidence>
<name>A0A495PY00_9FLAO</name>
<organism evidence="7 8">
    <name type="scientific">Gillisia mitskevichiae</name>
    <dbReference type="NCBI Taxonomy" id="270921"/>
    <lineage>
        <taxon>Bacteria</taxon>
        <taxon>Pseudomonadati</taxon>
        <taxon>Bacteroidota</taxon>
        <taxon>Flavobacteriia</taxon>
        <taxon>Flavobacteriales</taxon>
        <taxon>Flavobacteriaceae</taxon>
        <taxon>Gillisia</taxon>
    </lineage>
</organism>
<feature type="transmembrane region" description="Helical" evidence="6">
    <location>
        <begin position="81"/>
        <end position="100"/>
    </location>
</feature>